<organism evidence="4 5">
    <name type="scientific">Gracilibacillus oryzae</name>
    <dbReference type="NCBI Taxonomy" id="1672701"/>
    <lineage>
        <taxon>Bacteria</taxon>
        <taxon>Bacillati</taxon>
        <taxon>Bacillota</taxon>
        <taxon>Bacilli</taxon>
        <taxon>Bacillales</taxon>
        <taxon>Bacillaceae</taxon>
        <taxon>Gracilibacillus</taxon>
    </lineage>
</organism>
<keyword evidence="4" id="KW-0282">Flagellum</keyword>
<dbReference type="GO" id="GO:0044781">
    <property type="term" value="P:bacterial-type flagellum organization"/>
    <property type="evidence" value="ECO:0007669"/>
    <property type="project" value="UniProtKB-KW"/>
</dbReference>
<dbReference type="Pfam" id="PF03963">
    <property type="entry name" value="FlgD"/>
    <property type="match status" value="1"/>
</dbReference>
<evidence type="ECO:0000256" key="3">
    <source>
        <dbReference type="SAM" id="MobiDB-lite"/>
    </source>
</evidence>
<feature type="compositionally biased region" description="Basic and acidic residues" evidence="3">
    <location>
        <begin position="146"/>
        <end position="159"/>
    </location>
</feature>
<dbReference type="OrthoDB" id="280334at2"/>
<keyword evidence="5" id="KW-1185">Reference proteome</keyword>
<dbReference type="InterPro" id="IPR005648">
    <property type="entry name" value="FlgD"/>
</dbReference>
<feature type="compositionally biased region" description="Polar residues" evidence="3">
    <location>
        <begin position="164"/>
        <end position="185"/>
    </location>
</feature>
<feature type="region of interest" description="Disordered" evidence="3">
    <location>
        <begin position="146"/>
        <end position="185"/>
    </location>
</feature>
<evidence type="ECO:0000313" key="5">
    <source>
        <dbReference type="Proteomes" id="UP000480246"/>
    </source>
</evidence>
<protein>
    <submittedName>
        <fullName evidence="4">Flagellar hook assembly protein FlgD</fullName>
    </submittedName>
</protein>
<keyword evidence="4" id="KW-0966">Cell projection</keyword>
<proteinExistence type="inferred from homology"/>
<gene>
    <name evidence="4" type="primary">flgD</name>
    <name evidence="4" type="ORF">F9U64_03745</name>
</gene>
<sequence>MTSIDPSYYLKNNQSAVKEHSETLGKDDFLRVLMTQLQNQDPLNPMDDKQFISQMATFSSLEQMMQMNQAITNLVHNQTVSPVIQYSHLIGQQVSYYKIDEETGVIAEPKEILTSKVSAISQTEGYAVIELEDGSKIFTDEILKIEQNENISDDNKPETDESTEGNATQDESVAENNTEPETPSV</sequence>
<evidence type="ECO:0000256" key="2">
    <source>
        <dbReference type="ARBA" id="ARBA00022795"/>
    </source>
</evidence>
<reference evidence="4 5" key="1">
    <citation type="submission" date="2019-10" db="EMBL/GenBank/DDBJ databases">
        <title>Gracilibacillus sp. nov. isolated from rice seeds.</title>
        <authorList>
            <person name="He S."/>
        </authorList>
    </citation>
    <scope>NUCLEOTIDE SEQUENCE [LARGE SCALE GENOMIC DNA]</scope>
    <source>
        <strain evidence="4 5">TD8</strain>
    </source>
</reference>
<dbReference type="RefSeq" id="WP_153401671.1">
    <property type="nucleotide sequence ID" value="NZ_ML762425.1"/>
</dbReference>
<dbReference type="EMBL" id="WEID01000015">
    <property type="protein sequence ID" value="KAB8138741.1"/>
    <property type="molecule type" value="Genomic_DNA"/>
</dbReference>
<name>A0A7C8GUV8_9BACI</name>
<accession>A0A7C8GUV8</accession>
<evidence type="ECO:0000313" key="4">
    <source>
        <dbReference type="EMBL" id="KAB8138741.1"/>
    </source>
</evidence>
<dbReference type="Proteomes" id="UP000480246">
    <property type="component" value="Unassembled WGS sequence"/>
</dbReference>
<evidence type="ECO:0000256" key="1">
    <source>
        <dbReference type="ARBA" id="ARBA00010577"/>
    </source>
</evidence>
<keyword evidence="2" id="KW-1005">Bacterial flagellum biogenesis</keyword>
<keyword evidence="4" id="KW-0969">Cilium</keyword>
<comment type="caution">
    <text evidence="4">The sequence shown here is derived from an EMBL/GenBank/DDBJ whole genome shotgun (WGS) entry which is preliminary data.</text>
</comment>
<dbReference type="NCBIfam" id="NF007197">
    <property type="entry name" value="PRK09618.1"/>
    <property type="match status" value="1"/>
</dbReference>
<comment type="similarity">
    <text evidence="1">Belongs to the FlgD family.</text>
</comment>
<dbReference type="AlphaFoldDB" id="A0A7C8GUV8"/>